<sequence>MGIDVARGVALLGIVVVNVLPNETPEGEPMIVGALLAGRAAALFALIAGISIALLSGGSRPPTGRTMTANRAALALRALLITTIGLLLGQTDAPVAIILPYYGILFLLAVPLLGLGLRALLVLAVVCAVLGPVAMQLVRAGWPDMPLVDGEYTFALAAADPGVFLTDMLLTGFYPALPWVAYICVGIAVGRMDLGSRKTAAVLLGVGAALAASMWLLSVLLLGPGGGLDRIEAATPLLDRGEIDEILAFGPDDETRADALPSTTGWWLAILAPYSSTPVTILHTLGTSLAVLGAVLLLVPLLGRTTAPLAAAGSMTLTLYCAHVVILAAEILDPERPVMSIAMQCILFLLAAVLWRNAVGKGPLESIVADATGWLRTLVLTGRRPGPPRDPAPG</sequence>
<keyword evidence="1" id="KW-1133">Transmembrane helix</keyword>
<dbReference type="InterPro" id="IPR012429">
    <property type="entry name" value="HGSNAT_cat"/>
</dbReference>
<feature type="domain" description="Heparan-alpha-glucosaminide N-acetyltransferase catalytic" evidence="2">
    <location>
        <begin position="3"/>
        <end position="196"/>
    </location>
</feature>
<keyword evidence="1" id="KW-0812">Transmembrane</keyword>
<gene>
    <name evidence="3" type="ORF">ACETWP_07145</name>
</gene>
<keyword evidence="1" id="KW-0472">Membrane</keyword>
<dbReference type="Pfam" id="PF07786">
    <property type="entry name" value="HGSNAT_cat"/>
    <property type="match status" value="1"/>
</dbReference>
<dbReference type="RefSeq" id="WP_373971627.1">
    <property type="nucleotide sequence ID" value="NZ_JBHDLJ010000004.1"/>
</dbReference>
<evidence type="ECO:0000313" key="3">
    <source>
        <dbReference type="EMBL" id="MFB0834358.1"/>
    </source>
</evidence>
<evidence type="ECO:0000256" key="1">
    <source>
        <dbReference type="SAM" id="Phobius"/>
    </source>
</evidence>
<organism evidence="3 4">
    <name type="scientific">Arthrobacter halodurans</name>
    <dbReference type="NCBI Taxonomy" id="516699"/>
    <lineage>
        <taxon>Bacteria</taxon>
        <taxon>Bacillati</taxon>
        <taxon>Actinomycetota</taxon>
        <taxon>Actinomycetes</taxon>
        <taxon>Micrococcales</taxon>
        <taxon>Micrococcaceae</taxon>
        <taxon>Arthrobacter</taxon>
    </lineage>
</organism>
<dbReference type="EMBL" id="JBHDLJ010000004">
    <property type="protein sequence ID" value="MFB0834358.1"/>
    <property type="molecule type" value="Genomic_DNA"/>
</dbReference>
<reference evidence="3 4" key="1">
    <citation type="submission" date="2024-09" db="EMBL/GenBank/DDBJ databases">
        <authorList>
            <person name="Salinas-Garcia M.A."/>
            <person name="Prieme A."/>
        </authorList>
    </citation>
    <scope>NUCLEOTIDE SEQUENCE [LARGE SCALE GENOMIC DNA]</scope>
    <source>
        <strain evidence="3 4">DSM 21081</strain>
    </source>
</reference>
<protein>
    <submittedName>
        <fullName evidence="3">Heparan-alpha-glucosaminide N-acetyltransferase domain-containing protein</fullName>
    </submittedName>
</protein>
<feature type="transmembrane region" description="Helical" evidence="1">
    <location>
        <begin position="68"/>
        <end position="89"/>
    </location>
</feature>
<name>A0ABV4UN49_9MICC</name>
<proteinExistence type="predicted"/>
<feature type="transmembrane region" description="Helical" evidence="1">
    <location>
        <begin position="95"/>
        <end position="113"/>
    </location>
</feature>
<comment type="caution">
    <text evidence="3">The sequence shown here is derived from an EMBL/GenBank/DDBJ whole genome shotgun (WGS) entry which is preliminary data.</text>
</comment>
<feature type="transmembrane region" description="Helical" evidence="1">
    <location>
        <begin position="201"/>
        <end position="222"/>
    </location>
</feature>
<feature type="transmembrane region" description="Helical" evidence="1">
    <location>
        <begin position="281"/>
        <end position="302"/>
    </location>
</feature>
<keyword evidence="4" id="KW-1185">Reference proteome</keyword>
<feature type="transmembrane region" description="Helical" evidence="1">
    <location>
        <begin position="120"/>
        <end position="142"/>
    </location>
</feature>
<evidence type="ECO:0000313" key="4">
    <source>
        <dbReference type="Proteomes" id="UP001575652"/>
    </source>
</evidence>
<accession>A0ABV4UN49</accession>
<feature type="transmembrane region" description="Helical" evidence="1">
    <location>
        <begin position="31"/>
        <end position="56"/>
    </location>
</feature>
<feature type="transmembrane region" description="Helical" evidence="1">
    <location>
        <begin position="309"/>
        <end position="332"/>
    </location>
</feature>
<dbReference type="Proteomes" id="UP001575652">
    <property type="component" value="Unassembled WGS sequence"/>
</dbReference>
<feature type="transmembrane region" description="Helical" evidence="1">
    <location>
        <begin position="338"/>
        <end position="355"/>
    </location>
</feature>
<evidence type="ECO:0000259" key="2">
    <source>
        <dbReference type="Pfam" id="PF07786"/>
    </source>
</evidence>
<feature type="transmembrane region" description="Helical" evidence="1">
    <location>
        <begin position="162"/>
        <end position="189"/>
    </location>
</feature>